<organism evidence="1 2">
    <name type="scientific">Aureliella helgolandensis</name>
    <dbReference type="NCBI Taxonomy" id="2527968"/>
    <lineage>
        <taxon>Bacteria</taxon>
        <taxon>Pseudomonadati</taxon>
        <taxon>Planctomycetota</taxon>
        <taxon>Planctomycetia</taxon>
        <taxon>Pirellulales</taxon>
        <taxon>Pirellulaceae</taxon>
        <taxon>Aureliella</taxon>
    </lineage>
</organism>
<keyword evidence="2" id="KW-1185">Reference proteome</keyword>
<evidence type="ECO:0000313" key="2">
    <source>
        <dbReference type="Proteomes" id="UP000318017"/>
    </source>
</evidence>
<gene>
    <name evidence="1" type="ORF">Q31a_39970</name>
</gene>
<dbReference type="AlphaFoldDB" id="A0A518GAW0"/>
<dbReference type="EMBL" id="CP036298">
    <property type="protein sequence ID" value="QDV25670.1"/>
    <property type="molecule type" value="Genomic_DNA"/>
</dbReference>
<accession>A0A518GAW0</accession>
<dbReference type="Proteomes" id="UP000318017">
    <property type="component" value="Chromosome"/>
</dbReference>
<dbReference type="KEGG" id="ahel:Q31a_39970"/>
<name>A0A518GAW0_9BACT</name>
<protein>
    <submittedName>
        <fullName evidence="1">Uncharacterized protein</fullName>
    </submittedName>
</protein>
<reference evidence="1 2" key="1">
    <citation type="submission" date="2019-02" db="EMBL/GenBank/DDBJ databases">
        <title>Deep-cultivation of Planctomycetes and their phenomic and genomic characterization uncovers novel biology.</title>
        <authorList>
            <person name="Wiegand S."/>
            <person name="Jogler M."/>
            <person name="Boedeker C."/>
            <person name="Pinto D."/>
            <person name="Vollmers J."/>
            <person name="Rivas-Marin E."/>
            <person name="Kohn T."/>
            <person name="Peeters S.H."/>
            <person name="Heuer A."/>
            <person name="Rast P."/>
            <person name="Oberbeckmann S."/>
            <person name="Bunk B."/>
            <person name="Jeske O."/>
            <person name="Meyerdierks A."/>
            <person name="Storesund J.E."/>
            <person name="Kallscheuer N."/>
            <person name="Luecker S."/>
            <person name="Lage O.M."/>
            <person name="Pohl T."/>
            <person name="Merkel B.J."/>
            <person name="Hornburger P."/>
            <person name="Mueller R.-W."/>
            <person name="Bruemmer F."/>
            <person name="Labrenz M."/>
            <person name="Spormann A.M."/>
            <person name="Op den Camp H."/>
            <person name="Overmann J."/>
            <person name="Amann R."/>
            <person name="Jetten M.S.M."/>
            <person name="Mascher T."/>
            <person name="Medema M.H."/>
            <person name="Devos D.P."/>
            <person name="Kaster A.-K."/>
            <person name="Ovreas L."/>
            <person name="Rohde M."/>
            <person name="Galperin M.Y."/>
            <person name="Jogler C."/>
        </authorList>
    </citation>
    <scope>NUCLEOTIDE SEQUENCE [LARGE SCALE GENOMIC DNA]</scope>
    <source>
        <strain evidence="1 2">Q31a</strain>
    </source>
</reference>
<evidence type="ECO:0000313" key="1">
    <source>
        <dbReference type="EMBL" id="QDV25670.1"/>
    </source>
</evidence>
<proteinExistence type="predicted"/>
<sequence length="80" mass="9151">MEKGSLPWNVIECKKPDLTVAGRSSSDVLFRRNVLRFFPILPAEVGTEAQTLYPIIGFYELKLRSECTICYHRSGLFGRK</sequence>